<dbReference type="InterPro" id="IPR008963">
    <property type="entry name" value="Purple_acid_Pase-like_N"/>
</dbReference>
<dbReference type="InterPro" id="IPR013320">
    <property type="entry name" value="ConA-like_dom_sf"/>
</dbReference>
<reference evidence="4 5" key="1">
    <citation type="submission" date="2016-10" db="EMBL/GenBank/DDBJ databases">
        <authorList>
            <person name="de Groot N.N."/>
        </authorList>
    </citation>
    <scope>NUCLEOTIDE SEQUENCE [LARGE SCALE GENOMIC DNA]</scope>
    <source>
        <strain evidence="4 5">DSM 2179</strain>
    </source>
</reference>
<dbReference type="InterPro" id="IPR004843">
    <property type="entry name" value="Calcineurin-like_PHP"/>
</dbReference>
<dbReference type="GO" id="GO:0003993">
    <property type="term" value="F:acid phosphatase activity"/>
    <property type="evidence" value="ECO:0007669"/>
    <property type="project" value="InterPro"/>
</dbReference>
<keyword evidence="5" id="KW-1185">Reference proteome</keyword>
<sequence>MNSNFFILNGPYLLDPAASHMTIAWETNSPVDIQVIYGEQEFLNQTMTPNFEREIPYEDNNKGNCLYTAVLRDLKPDTKYMYQIKLHSGAMESGTFKTLEKQPNELKIVMLSDSHLFHTEKQFSDMVERIKPEFIIHSGDISFGTGYQHEQYVNNWFKKIPELLKHIPVFYIPGNHDDGPFYDEFFTKPQAKTCRCDETGRTYSFDCGKTHFTLVDSNSWGLFEMNAINSGVEADAKTKRTIQQTLNWIKQDLASEAAANAAWRVLVLHHPYTDEFNNRYIVPVAEAYNVNLVIGGHLHYYVKTVSIDPKVGAKTVYISQGSTQEPECELDTGGGEHRLLEEFPEVVAMGKSNYTLLTIEEEHLQCETYGFSQKLGNEALVDRVLLVHDEPKISISKVEIRRIDNNGKVEIKGIAENIGRGLAEVTLQLFDNNVENIMNLFGPADKERVIVLNEKEKRSFTMLYRAVNQGQHEIKVQNVSENITVFEPEQLTFQYMKLTLDHVKHASLLMASIEATNNLDREIFVPVHLYIDQRIAETKNIFFRGHEKKQVDFCYKFYQGGSYQVSIADQLPRDIKIPGPIRIIPRIQDKSGQGNYALLHGNPKVITRPDKVEICLEQYGDYIEIPARPNLRVKNAFSGMVWANVDRLAKQNEMGHNPLMVKGKSVGWGATYLMRMVVERAGGLKWGTCHDITEYSWQGGMVNLNQWTQYTLTFDKQIGGNSYCNGKRVAHVSGIAADTKLRNWENEPIFIGYSYIGHVITEIDRPKYFTHLPAKISQVRFYKDHLSEQENRQIYEQPQKAGIKAEKMAVWLDFHDILTVGTHTTEWCHPAVFDPAYKTEKKYWNFKQLKTKAKLPLQAGMKASVEVSDDGASIKARQQIILKNGTNYIVLEGLPPAQYIRIVTEFSAEVGSEGTFIPELQEYQISAFNETDFTEMFWSTQEDWQRGKFTGAVGFEPIDRLSDFPEYTDVIHG</sequence>
<protein>
    <submittedName>
        <fullName evidence="4">3',5'-cyclic AMP phosphodiesterase CpdA</fullName>
    </submittedName>
</protein>
<gene>
    <name evidence="4" type="ORF">SAMN05660742_10137</name>
</gene>
<keyword evidence="1" id="KW-0732">Signal</keyword>
<feature type="domain" description="Calcineurin-like phosphoesterase" evidence="2">
    <location>
        <begin position="106"/>
        <end position="301"/>
    </location>
</feature>
<dbReference type="Gene3D" id="2.60.40.380">
    <property type="entry name" value="Purple acid phosphatase-like, N-terminal"/>
    <property type="match status" value="1"/>
</dbReference>
<dbReference type="InterPro" id="IPR015914">
    <property type="entry name" value="PAPs_N"/>
</dbReference>
<accession>A0A1H6TQG8</accession>
<evidence type="ECO:0000256" key="1">
    <source>
        <dbReference type="ARBA" id="ARBA00022729"/>
    </source>
</evidence>
<dbReference type="PANTHER" id="PTHR45867">
    <property type="entry name" value="PURPLE ACID PHOSPHATASE"/>
    <property type="match status" value="1"/>
</dbReference>
<dbReference type="RefSeq" id="WP_091828302.1">
    <property type="nucleotide sequence ID" value="NZ_FNZK01000001.1"/>
</dbReference>
<dbReference type="SUPFAM" id="SSF49363">
    <property type="entry name" value="Purple acid phosphatase, N-terminal domain"/>
    <property type="match status" value="1"/>
</dbReference>
<evidence type="ECO:0000259" key="3">
    <source>
        <dbReference type="Pfam" id="PF16656"/>
    </source>
</evidence>
<dbReference type="SUPFAM" id="SSF56300">
    <property type="entry name" value="Metallo-dependent phosphatases"/>
    <property type="match status" value="1"/>
</dbReference>
<dbReference type="Pfam" id="PF16656">
    <property type="entry name" value="Pur_ac_phosph_N"/>
    <property type="match status" value="1"/>
</dbReference>
<evidence type="ECO:0000313" key="5">
    <source>
        <dbReference type="Proteomes" id="UP000199662"/>
    </source>
</evidence>
<evidence type="ECO:0000259" key="2">
    <source>
        <dbReference type="Pfam" id="PF00149"/>
    </source>
</evidence>
<dbReference type="InterPro" id="IPR029052">
    <property type="entry name" value="Metallo-depent_PP-like"/>
</dbReference>
<feature type="domain" description="Purple acid phosphatase N-terminal" evidence="3">
    <location>
        <begin position="18"/>
        <end position="98"/>
    </location>
</feature>
<name>A0A1H6TQG8_9FIRM</name>
<proteinExistence type="predicted"/>
<dbReference type="STRING" id="84035.SAMN05660742_10137"/>
<dbReference type="SUPFAM" id="SSF49899">
    <property type="entry name" value="Concanavalin A-like lectins/glucanases"/>
    <property type="match status" value="1"/>
</dbReference>
<dbReference type="Pfam" id="PF00149">
    <property type="entry name" value="Metallophos"/>
    <property type="match status" value="1"/>
</dbReference>
<dbReference type="PANTHER" id="PTHR45867:SF3">
    <property type="entry name" value="ACID PHOSPHATASE TYPE 7"/>
    <property type="match status" value="1"/>
</dbReference>
<dbReference type="EMBL" id="FNZK01000001">
    <property type="protein sequence ID" value="SEI78445.1"/>
    <property type="molecule type" value="Genomic_DNA"/>
</dbReference>
<dbReference type="AlphaFoldDB" id="A0A1H6TQG8"/>
<dbReference type="Pfam" id="PF13385">
    <property type="entry name" value="Laminin_G_3"/>
    <property type="match status" value="1"/>
</dbReference>
<dbReference type="GO" id="GO:0046872">
    <property type="term" value="F:metal ion binding"/>
    <property type="evidence" value="ECO:0007669"/>
    <property type="project" value="InterPro"/>
</dbReference>
<evidence type="ECO:0000313" key="4">
    <source>
        <dbReference type="EMBL" id="SEI78445.1"/>
    </source>
</evidence>
<dbReference type="Gene3D" id="3.60.21.10">
    <property type="match status" value="1"/>
</dbReference>
<organism evidence="4 5">
    <name type="scientific">Propionispira arboris</name>
    <dbReference type="NCBI Taxonomy" id="84035"/>
    <lineage>
        <taxon>Bacteria</taxon>
        <taxon>Bacillati</taxon>
        <taxon>Bacillota</taxon>
        <taxon>Negativicutes</taxon>
        <taxon>Selenomonadales</taxon>
        <taxon>Selenomonadaceae</taxon>
        <taxon>Propionispira</taxon>
    </lineage>
</organism>
<dbReference type="Proteomes" id="UP000199662">
    <property type="component" value="Unassembled WGS sequence"/>
</dbReference>
<dbReference type="Gene3D" id="2.60.120.200">
    <property type="match status" value="1"/>
</dbReference>